<comment type="caution">
    <text evidence="2">The sequence shown here is derived from an EMBL/GenBank/DDBJ whole genome shotgun (WGS) entry which is preliminary data.</text>
</comment>
<evidence type="ECO:0000256" key="1">
    <source>
        <dbReference type="SAM" id="MobiDB-lite"/>
    </source>
</evidence>
<feature type="compositionally biased region" description="Low complexity" evidence="1">
    <location>
        <begin position="108"/>
        <end position="126"/>
    </location>
</feature>
<proteinExistence type="predicted"/>
<reference evidence="2 3" key="1">
    <citation type="submission" date="2021-07" db="EMBL/GenBank/DDBJ databases">
        <title>Genome data of Colletotrichum spaethianum.</title>
        <authorList>
            <person name="Utami Y.D."/>
            <person name="Hiruma K."/>
        </authorList>
    </citation>
    <scope>NUCLEOTIDE SEQUENCE [LARGE SCALE GENOMIC DNA]</scope>
    <source>
        <strain evidence="2 3">MAFF 242679</strain>
    </source>
</reference>
<organism evidence="2 3">
    <name type="scientific">Colletotrichum liriopes</name>
    <dbReference type="NCBI Taxonomy" id="708192"/>
    <lineage>
        <taxon>Eukaryota</taxon>
        <taxon>Fungi</taxon>
        <taxon>Dikarya</taxon>
        <taxon>Ascomycota</taxon>
        <taxon>Pezizomycotina</taxon>
        <taxon>Sordariomycetes</taxon>
        <taxon>Hypocreomycetidae</taxon>
        <taxon>Glomerellales</taxon>
        <taxon>Glomerellaceae</taxon>
        <taxon>Colletotrichum</taxon>
        <taxon>Colletotrichum spaethianum species complex</taxon>
    </lineage>
</organism>
<dbReference type="Proteomes" id="UP001055172">
    <property type="component" value="Unassembled WGS sequence"/>
</dbReference>
<sequence>MAERPMSPSNAPRNRAAGAREDPSQDIRQQTASLFLLAARSRFPSPPPCAHESSSHASPILLPPIPPQDLPLSPEVVRPECQRAVERQWQQQREVVVHTEATGTMDLAASHPRPRSWSRAASPAASKTPQLFLQSAPGARF</sequence>
<keyword evidence="3" id="KW-1185">Reference proteome</keyword>
<accession>A0AA37GZ63</accession>
<gene>
    <name evidence="2" type="ORF">ColLi_12560</name>
</gene>
<feature type="region of interest" description="Disordered" evidence="1">
    <location>
        <begin position="1"/>
        <end position="74"/>
    </location>
</feature>
<dbReference type="EMBL" id="BPPX01000044">
    <property type="protein sequence ID" value="GJC89722.1"/>
    <property type="molecule type" value="Genomic_DNA"/>
</dbReference>
<feature type="region of interest" description="Disordered" evidence="1">
    <location>
        <begin position="104"/>
        <end position="141"/>
    </location>
</feature>
<name>A0AA37GZ63_9PEZI</name>
<protein>
    <submittedName>
        <fullName evidence="2">Uncharacterized protein</fullName>
    </submittedName>
</protein>
<evidence type="ECO:0000313" key="2">
    <source>
        <dbReference type="EMBL" id="GJC89722.1"/>
    </source>
</evidence>
<evidence type="ECO:0000313" key="3">
    <source>
        <dbReference type="Proteomes" id="UP001055172"/>
    </source>
</evidence>
<dbReference type="AlphaFoldDB" id="A0AA37GZ63"/>